<protein>
    <recommendedName>
        <fullName evidence="5">Flagellar protein FliL</fullName>
    </recommendedName>
</protein>
<reference evidence="3 4" key="1">
    <citation type="submission" date="2019-03" db="EMBL/GenBank/DDBJ databases">
        <title>Genomic Encyclopedia of Type Strains, Phase IV (KMG-IV): sequencing the most valuable type-strain genomes for metagenomic binning, comparative biology and taxonomic classification.</title>
        <authorList>
            <person name="Goeker M."/>
        </authorList>
    </citation>
    <scope>NUCLEOTIDE SEQUENCE [LARGE SCALE GENOMIC DNA]</scope>
    <source>
        <strain evidence="3 4">DSM 24766</strain>
    </source>
</reference>
<evidence type="ECO:0000313" key="4">
    <source>
        <dbReference type="Proteomes" id="UP000295050"/>
    </source>
</evidence>
<feature type="chain" id="PRO_5020196592" description="Flagellar protein FliL" evidence="2">
    <location>
        <begin position="19"/>
        <end position="180"/>
    </location>
</feature>
<dbReference type="EMBL" id="SLXU01000006">
    <property type="protein sequence ID" value="TCP61186.1"/>
    <property type="molecule type" value="Genomic_DNA"/>
</dbReference>
<name>A0A4V2SW61_9RHOB</name>
<comment type="caution">
    <text evidence="3">The sequence shown here is derived from an EMBL/GenBank/DDBJ whole genome shotgun (WGS) entry which is preliminary data.</text>
</comment>
<sequence>MGKFLPLVLALLGLGAGAGTGLALKPDAAGHVGTHENGDHGTAGGATETPPDRRPPPAAPTTSPGHGAAGTVAGADYIKLNNQFVVPVVHGDRMSALVVMSLSLEVDIGSKEIVYAREPKLRDAFLRVMFDHANAGGFDGAFTESGRMTLLRGALKEVAQSILGPLARDVLIVDLVRQDA</sequence>
<proteinExistence type="predicted"/>
<evidence type="ECO:0000313" key="3">
    <source>
        <dbReference type="EMBL" id="TCP61186.1"/>
    </source>
</evidence>
<dbReference type="OrthoDB" id="7864548at2"/>
<dbReference type="AlphaFoldDB" id="A0A4V2SW61"/>
<accession>A0A4V2SW61</accession>
<evidence type="ECO:0000256" key="2">
    <source>
        <dbReference type="SAM" id="SignalP"/>
    </source>
</evidence>
<feature type="signal peptide" evidence="2">
    <location>
        <begin position="1"/>
        <end position="18"/>
    </location>
</feature>
<dbReference type="Proteomes" id="UP000295050">
    <property type="component" value="Unassembled WGS sequence"/>
</dbReference>
<evidence type="ECO:0008006" key="5">
    <source>
        <dbReference type="Google" id="ProtNLM"/>
    </source>
</evidence>
<dbReference type="RefSeq" id="WP_132951362.1">
    <property type="nucleotide sequence ID" value="NZ_SLXU01000006.1"/>
</dbReference>
<organism evidence="3 4">
    <name type="scientific">Rhodovulum bhavnagarense</name>
    <dbReference type="NCBI Taxonomy" id="992286"/>
    <lineage>
        <taxon>Bacteria</taxon>
        <taxon>Pseudomonadati</taxon>
        <taxon>Pseudomonadota</taxon>
        <taxon>Alphaproteobacteria</taxon>
        <taxon>Rhodobacterales</taxon>
        <taxon>Paracoccaceae</taxon>
        <taxon>Rhodovulum</taxon>
    </lineage>
</organism>
<feature type="region of interest" description="Disordered" evidence="1">
    <location>
        <begin position="29"/>
        <end position="67"/>
    </location>
</feature>
<evidence type="ECO:0000256" key="1">
    <source>
        <dbReference type="SAM" id="MobiDB-lite"/>
    </source>
</evidence>
<keyword evidence="2" id="KW-0732">Signal</keyword>
<gene>
    <name evidence="3" type="ORF">EV663_106134</name>
</gene>
<keyword evidence="4" id="KW-1185">Reference proteome</keyword>